<dbReference type="PROSITE" id="PS00086">
    <property type="entry name" value="CYTOCHROME_P450"/>
    <property type="match status" value="1"/>
</dbReference>
<keyword evidence="2 3" id="KW-0479">Metal-binding</keyword>
<dbReference type="AlphaFoldDB" id="A0A813QPX0"/>
<dbReference type="Gene3D" id="1.10.630.10">
    <property type="entry name" value="Cytochrome P450"/>
    <property type="match status" value="1"/>
</dbReference>
<dbReference type="EMBL" id="CAJNOC010000514">
    <property type="protein sequence ID" value="CAF0770654.1"/>
    <property type="molecule type" value="Genomic_DNA"/>
</dbReference>
<dbReference type="GO" id="GO:0005506">
    <property type="term" value="F:iron ion binding"/>
    <property type="evidence" value="ECO:0007669"/>
    <property type="project" value="InterPro"/>
</dbReference>
<dbReference type="InterPro" id="IPR017972">
    <property type="entry name" value="Cyt_P450_CS"/>
</dbReference>
<dbReference type="Proteomes" id="UP000663879">
    <property type="component" value="Unassembled WGS sequence"/>
</dbReference>
<sequence>MGFNYIPKFLAFLGPAFLYFGYFTFRLYFKKKHYKHIPGPQPIGIFGFYFGNLTEAIENMNNKKMYPYYLQECFKKYGPVFKIQLFNRIIVYSIDPEIVKYGLQNFPKSLEVYKNVAYPYNIRFLGESLLTQTDHKKWKRDRNCFHEAFSFKYMKVYADVFDEISSKLIERLRQQSLENEKIDLTNEFSNTILDILGKVAFGMELNSLKNSQNKFSKNIKNILYRINESLKDPFDCFRCHSHFSKSISFIRQAGRSEILKRLEEIKNQDYVPHDILSIAIANYKKTYEIDIEIMIDNFVSFFIAGLESTVNCLIFLFFELSKYPGVLKKIRYEIDDKIGLKSKVTMEDLEQLEYTGYVLSETLRLWPVVPSINRITNQDMKINEYFIPKGTDISFSSFCAHRNEKFFVNPNEFIPERFKVDPITLKNSIQSNAYFPFSQGPRNCIGQHFVKQISKIIIVKILQNFDLLFEEFQSSEVEYKLNLVLKNALICKLKLRNSESNFLESN</sequence>
<keyword evidence="2 3" id="KW-0349">Heme</keyword>
<dbReference type="GO" id="GO:0006707">
    <property type="term" value="P:cholesterol catabolic process"/>
    <property type="evidence" value="ECO:0007669"/>
    <property type="project" value="InterPro"/>
</dbReference>
<reference evidence="5" key="1">
    <citation type="submission" date="2021-02" db="EMBL/GenBank/DDBJ databases">
        <authorList>
            <person name="Nowell W R."/>
        </authorList>
    </citation>
    <scope>NUCLEOTIDE SEQUENCE</scope>
    <source>
        <strain evidence="5">Ploen Becks lab</strain>
    </source>
</reference>
<dbReference type="SUPFAM" id="SSF48264">
    <property type="entry name" value="Cytochrome P450"/>
    <property type="match status" value="1"/>
</dbReference>
<keyword evidence="6" id="KW-1185">Reference proteome</keyword>
<proteinExistence type="inferred from homology"/>
<organism evidence="5 6">
    <name type="scientific">Brachionus calyciflorus</name>
    <dbReference type="NCBI Taxonomy" id="104777"/>
    <lineage>
        <taxon>Eukaryota</taxon>
        <taxon>Metazoa</taxon>
        <taxon>Spiralia</taxon>
        <taxon>Gnathifera</taxon>
        <taxon>Rotifera</taxon>
        <taxon>Eurotatoria</taxon>
        <taxon>Monogononta</taxon>
        <taxon>Pseudotrocha</taxon>
        <taxon>Ploima</taxon>
        <taxon>Brachionidae</taxon>
        <taxon>Brachionus</taxon>
    </lineage>
</organism>
<evidence type="ECO:0000256" key="2">
    <source>
        <dbReference type="PIRSR" id="PIRSR602401-1"/>
    </source>
</evidence>
<dbReference type="GO" id="GO:0020037">
    <property type="term" value="F:heme binding"/>
    <property type="evidence" value="ECO:0007669"/>
    <property type="project" value="InterPro"/>
</dbReference>
<keyword evidence="3" id="KW-0560">Oxidoreductase</keyword>
<feature type="binding site" description="axial binding residue" evidence="2">
    <location>
        <position position="444"/>
    </location>
    <ligand>
        <name>heme</name>
        <dbReference type="ChEBI" id="CHEBI:30413"/>
    </ligand>
    <ligandPart>
        <name>Fe</name>
        <dbReference type="ChEBI" id="CHEBI:18248"/>
    </ligandPart>
</feature>
<keyword evidence="4" id="KW-0472">Membrane</keyword>
<comment type="similarity">
    <text evidence="1 3">Belongs to the cytochrome P450 family.</text>
</comment>
<dbReference type="InterPro" id="IPR001128">
    <property type="entry name" value="Cyt_P450"/>
</dbReference>
<feature type="transmembrane region" description="Helical" evidence="4">
    <location>
        <begin position="298"/>
        <end position="318"/>
    </location>
</feature>
<evidence type="ECO:0008006" key="7">
    <source>
        <dbReference type="Google" id="ProtNLM"/>
    </source>
</evidence>
<evidence type="ECO:0000313" key="5">
    <source>
        <dbReference type="EMBL" id="CAF0770654.1"/>
    </source>
</evidence>
<gene>
    <name evidence="5" type="ORF">OXX778_LOCUS4933</name>
</gene>
<evidence type="ECO:0000256" key="3">
    <source>
        <dbReference type="RuleBase" id="RU000461"/>
    </source>
</evidence>
<dbReference type="OrthoDB" id="3945418at2759"/>
<keyword evidence="4" id="KW-1133">Transmembrane helix</keyword>
<evidence type="ECO:0000313" key="6">
    <source>
        <dbReference type="Proteomes" id="UP000663879"/>
    </source>
</evidence>
<dbReference type="InterPro" id="IPR039983">
    <property type="entry name" value="CYP46A1"/>
</dbReference>
<keyword evidence="2 3" id="KW-0408">Iron</keyword>
<dbReference type="PANTHER" id="PTHR24293:SF0">
    <property type="entry name" value="CYP46A1 PROTEIN-RELATED"/>
    <property type="match status" value="1"/>
</dbReference>
<dbReference type="PANTHER" id="PTHR24293">
    <property type="entry name" value="CYTOCHROME P450 FAMILY 46 SUBFAMILY A"/>
    <property type="match status" value="1"/>
</dbReference>
<feature type="transmembrane region" description="Helical" evidence="4">
    <location>
        <begin position="6"/>
        <end position="25"/>
    </location>
</feature>
<evidence type="ECO:0000256" key="1">
    <source>
        <dbReference type="ARBA" id="ARBA00010617"/>
    </source>
</evidence>
<accession>A0A813QPX0</accession>
<dbReference type="PRINTS" id="PR00463">
    <property type="entry name" value="EP450I"/>
</dbReference>
<evidence type="ECO:0000256" key="4">
    <source>
        <dbReference type="SAM" id="Phobius"/>
    </source>
</evidence>
<keyword evidence="4" id="KW-0812">Transmembrane</keyword>
<keyword evidence="3" id="KW-0503">Monooxygenase</keyword>
<comment type="cofactor">
    <cofactor evidence="2">
        <name>heme</name>
        <dbReference type="ChEBI" id="CHEBI:30413"/>
    </cofactor>
</comment>
<dbReference type="PRINTS" id="PR00385">
    <property type="entry name" value="P450"/>
</dbReference>
<dbReference type="GO" id="GO:0033781">
    <property type="term" value="F:cholesterol 24-hydroxylase activity"/>
    <property type="evidence" value="ECO:0007669"/>
    <property type="project" value="InterPro"/>
</dbReference>
<protein>
    <recommendedName>
        <fullName evidence="7">Cytochrome p450</fullName>
    </recommendedName>
</protein>
<dbReference type="InterPro" id="IPR002401">
    <property type="entry name" value="Cyt_P450_E_grp-I"/>
</dbReference>
<dbReference type="InterPro" id="IPR036396">
    <property type="entry name" value="Cyt_P450_sf"/>
</dbReference>
<name>A0A813QPX0_9BILA</name>
<dbReference type="Pfam" id="PF00067">
    <property type="entry name" value="p450"/>
    <property type="match status" value="1"/>
</dbReference>
<comment type="caution">
    <text evidence="5">The sequence shown here is derived from an EMBL/GenBank/DDBJ whole genome shotgun (WGS) entry which is preliminary data.</text>
</comment>